<evidence type="ECO:0000259" key="2">
    <source>
        <dbReference type="Pfam" id="PF03724"/>
    </source>
</evidence>
<organism evidence="3 4">
    <name type="scientific">Pararhodobacter aggregans</name>
    <dbReference type="NCBI Taxonomy" id="404875"/>
    <lineage>
        <taxon>Bacteria</taxon>
        <taxon>Pseudomonadati</taxon>
        <taxon>Pseudomonadota</taxon>
        <taxon>Alphaproteobacteria</taxon>
        <taxon>Rhodobacterales</taxon>
        <taxon>Paracoccaceae</taxon>
        <taxon>Pararhodobacter</taxon>
    </lineage>
</organism>
<feature type="domain" description="DUF306" evidence="2">
    <location>
        <begin position="76"/>
        <end position="159"/>
    </location>
</feature>
<dbReference type="PANTHER" id="PTHR35535">
    <property type="entry name" value="HEAT SHOCK PROTEIN HSLJ"/>
    <property type="match status" value="1"/>
</dbReference>
<evidence type="ECO:0000313" key="3">
    <source>
        <dbReference type="EMBL" id="PVE46032.1"/>
    </source>
</evidence>
<comment type="caution">
    <text evidence="3">The sequence shown here is derived from an EMBL/GenBank/DDBJ whole genome shotgun (WGS) entry which is preliminary data.</text>
</comment>
<proteinExistence type="predicted"/>
<dbReference type="Pfam" id="PF03724">
    <property type="entry name" value="META"/>
    <property type="match status" value="1"/>
</dbReference>
<accession>A0A2T7UMW4</accession>
<dbReference type="AlphaFoldDB" id="A0A2T7UMW4"/>
<evidence type="ECO:0000256" key="1">
    <source>
        <dbReference type="SAM" id="MobiDB-lite"/>
    </source>
</evidence>
<dbReference type="Proteomes" id="UP000244810">
    <property type="component" value="Unassembled WGS sequence"/>
</dbReference>
<evidence type="ECO:0000313" key="4">
    <source>
        <dbReference type="Proteomes" id="UP000244810"/>
    </source>
</evidence>
<feature type="compositionally biased region" description="Basic and acidic residues" evidence="1">
    <location>
        <begin position="1"/>
        <end position="13"/>
    </location>
</feature>
<dbReference type="Gene3D" id="2.40.128.270">
    <property type="match status" value="1"/>
</dbReference>
<dbReference type="EMBL" id="QDDR01000010">
    <property type="protein sequence ID" value="PVE46032.1"/>
    <property type="molecule type" value="Genomic_DNA"/>
</dbReference>
<name>A0A2T7UMW4_9RHOB</name>
<protein>
    <recommendedName>
        <fullName evidence="2">DUF306 domain-containing protein</fullName>
    </recommendedName>
</protein>
<feature type="region of interest" description="Disordered" evidence="1">
    <location>
        <begin position="1"/>
        <end position="42"/>
    </location>
</feature>
<dbReference type="InterPro" id="IPR005184">
    <property type="entry name" value="DUF306_Meta_HslJ"/>
</dbReference>
<dbReference type="InterPro" id="IPR053147">
    <property type="entry name" value="Hsp_HslJ-like"/>
</dbReference>
<dbReference type="InterPro" id="IPR038670">
    <property type="entry name" value="HslJ-like_sf"/>
</dbReference>
<keyword evidence="4" id="KW-1185">Reference proteome</keyword>
<reference evidence="3 4" key="1">
    <citation type="journal article" date="2011" name="Syst. Appl. Microbiol.">
        <title>Defluviimonas denitrificans gen. nov., sp. nov., and Pararhodobacter aggregans gen. nov., sp. nov., non-phototrophic Rhodobacteraceae from the biofilter of a marine aquaculture.</title>
        <authorList>
            <person name="Foesel B.U."/>
            <person name="Drake H.L."/>
            <person name="Schramm A."/>
        </authorList>
    </citation>
    <scope>NUCLEOTIDE SEQUENCE [LARGE SCALE GENOMIC DNA]</scope>
    <source>
        <strain evidence="3 4">D1-19</strain>
    </source>
</reference>
<sequence>MRIRVAEAADERNSLPPGRSAFKNRPEPASLPPHNRPRDADGKGYVMKSITVLVAGAFALLPLGAGAEDAPREAPGVGWAITAVSGAATVDEPAILFEEGGRVSGTSGCNRFGGEATQEGSVLTLGPLASTRMACPGALGEQEQAIFSLLGQPLEVVLDLATAGVTLIAPDGGSLSLQRQP</sequence>
<dbReference type="PANTHER" id="PTHR35535:SF2">
    <property type="entry name" value="DUF306 DOMAIN-CONTAINING PROTEIN"/>
    <property type="match status" value="1"/>
</dbReference>
<gene>
    <name evidence="3" type="ORF">DDE23_17705</name>
</gene>